<evidence type="ECO:0000313" key="1">
    <source>
        <dbReference type="EMBL" id="MBU8545833.1"/>
    </source>
</evidence>
<accession>A0ABS6HCZ8</accession>
<sequence>MADGTHKPIEQIRIGDLVMAFDPASQHGRGALTPSRVTRTFQNTTRTVVDLRGLRMTPGHVCLTGAGGFATIAAILAADGTLVQADGTAIRARTGAGLGSAEDALVRVAYTDPATGAPGYVTLRAGIPCATDGLTLAAVLAESGYTTLADGGVRVTDGEVFDCVDWPVGTTPLDAPEQRNWIVLGPDGQPYTPDWMQGLEEEAGMEQAVGATTRTLAPSTRPAFRPQLIGGTLSGLPAIGSTIGRMH</sequence>
<evidence type="ECO:0000313" key="2">
    <source>
        <dbReference type="Proteomes" id="UP000689967"/>
    </source>
</evidence>
<keyword evidence="2" id="KW-1185">Reference proteome</keyword>
<reference evidence="1 2" key="1">
    <citation type="submission" date="2021-01" db="EMBL/GenBank/DDBJ databases">
        <title>Roseomonas sp. nov, a bacterium isolated from an oil production mixture in Yumen Oilfield.</title>
        <authorList>
            <person name="Wu D."/>
        </authorList>
    </citation>
    <scope>NUCLEOTIDE SEQUENCE [LARGE SCALE GENOMIC DNA]</scope>
    <source>
        <strain evidence="1 2">ROY-5-3</strain>
    </source>
</reference>
<dbReference type="Proteomes" id="UP000689967">
    <property type="component" value="Unassembled WGS sequence"/>
</dbReference>
<organism evidence="1 2">
    <name type="scientific">Falsiroseomonas oleicola</name>
    <dbReference type="NCBI Taxonomy" id="2801474"/>
    <lineage>
        <taxon>Bacteria</taxon>
        <taxon>Pseudomonadati</taxon>
        <taxon>Pseudomonadota</taxon>
        <taxon>Alphaproteobacteria</taxon>
        <taxon>Acetobacterales</taxon>
        <taxon>Roseomonadaceae</taxon>
        <taxon>Falsiroseomonas</taxon>
    </lineage>
</organism>
<dbReference type="EMBL" id="JAERQM010000006">
    <property type="protein sequence ID" value="MBU8545833.1"/>
    <property type="molecule type" value="Genomic_DNA"/>
</dbReference>
<comment type="caution">
    <text evidence="1">The sequence shown here is derived from an EMBL/GenBank/DDBJ whole genome shotgun (WGS) entry which is preliminary data.</text>
</comment>
<evidence type="ECO:0008006" key="3">
    <source>
        <dbReference type="Google" id="ProtNLM"/>
    </source>
</evidence>
<name>A0ABS6HCZ8_9PROT</name>
<proteinExistence type="predicted"/>
<dbReference type="RefSeq" id="WP_216877856.1">
    <property type="nucleotide sequence ID" value="NZ_JAERQM010000006.1"/>
</dbReference>
<gene>
    <name evidence="1" type="ORF">JJQ90_19070</name>
</gene>
<protein>
    <recommendedName>
        <fullName evidence="3">Hint domain-containing protein</fullName>
    </recommendedName>
</protein>